<organism evidence="1">
    <name type="scientific">Hot spring virus BHS2</name>
    <dbReference type="NCBI Taxonomy" id="2024352"/>
    <lineage>
        <taxon>Viruses</taxon>
    </lineage>
</organism>
<protein>
    <submittedName>
        <fullName evidence="1">Uncharacterized protein</fullName>
    </submittedName>
</protein>
<proteinExistence type="predicted"/>
<accession>A0A2U7NYH9</accession>
<name>A0A2U7NYH9_9VIRU</name>
<evidence type="ECO:0000313" key="1">
    <source>
        <dbReference type="EMBL" id="ASV43926.1"/>
    </source>
</evidence>
<reference evidence="1" key="1">
    <citation type="submission" date="2017-05" db="EMBL/GenBank/DDBJ databases">
        <title>The virome of a scalding spring: bacteriophages and archaeal viruses share the pool.</title>
        <authorList>
            <person name="Zablocki O.D.J."/>
            <person name="van Zyl L.J."/>
            <person name="Kirby B."/>
            <person name="Trindade M.I."/>
        </authorList>
    </citation>
    <scope>NUCLEOTIDE SEQUENCE</scope>
</reference>
<sequence>MLYSFFTAAKTVTPSDTADLPATARGLLVNGATSVVNVAVITAQGDDVVLPLASGYAHLISVRRVKATNTTATSVLALY</sequence>
<dbReference type="EMBL" id="MF098557">
    <property type="protein sequence ID" value="ASV43926.1"/>
    <property type="molecule type" value="Genomic_DNA"/>
</dbReference>